<reference evidence="5 7" key="1">
    <citation type="submission" date="2008-03" db="EMBL/GenBank/DDBJ databases">
        <title>Annotation of Ixodes scapularis.</title>
        <authorList>
            <consortium name="Ixodes scapularis Genome Project Consortium"/>
            <person name="Caler E."/>
            <person name="Hannick L.I."/>
            <person name="Bidwell S."/>
            <person name="Joardar V."/>
            <person name="Thiagarajan M."/>
            <person name="Amedeo P."/>
            <person name="Galinsky K.J."/>
            <person name="Schobel S."/>
            <person name="Inman J."/>
            <person name="Hostetler J."/>
            <person name="Miller J."/>
            <person name="Hammond M."/>
            <person name="Megy K."/>
            <person name="Lawson D."/>
            <person name="Kodira C."/>
            <person name="Sutton G."/>
            <person name="Meyer J."/>
            <person name="Hill C.A."/>
            <person name="Birren B."/>
            <person name="Nene V."/>
            <person name="Collins F."/>
            <person name="Alarcon-Chaidez F."/>
            <person name="Wikel S."/>
            <person name="Strausberg R."/>
        </authorList>
    </citation>
    <scope>NUCLEOTIDE SEQUENCE [LARGE SCALE GENOMIC DNA]</scope>
    <source>
        <strain evidence="7">Wikel</strain>
        <strain evidence="5">Wikel colony</strain>
    </source>
</reference>
<evidence type="ECO:0000256" key="3">
    <source>
        <dbReference type="ARBA" id="ARBA00017551"/>
    </source>
</evidence>
<dbReference type="EMBL" id="ABJB010048578">
    <property type="status" value="NOT_ANNOTATED_CDS"/>
    <property type="molecule type" value="Genomic_DNA"/>
</dbReference>
<dbReference type="HOGENOM" id="CLU_2707516_0_0_1"/>
<dbReference type="InterPro" id="IPR019398">
    <property type="entry name" value="Pre-rRNA_process_TSR2"/>
</dbReference>
<dbReference type="VEuPathDB" id="VectorBase:ISCI015775"/>
<sequence>MENGMGGPDAKAKEKWLVQAIEEYFAQNANLHPDEVEYVLASILDTEFDTIIEDGSVAQVRRDPVSLHFYRCC</sequence>
<accession>B7P5A2</accession>
<dbReference type="EMBL" id="DS639900">
    <property type="protein sequence ID" value="EEC01774.1"/>
    <property type="molecule type" value="Genomic_DNA"/>
</dbReference>
<dbReference type="VEuPathDB" id="VectorBase:ISCW015775"/>
<dbReference type="Pfam" id="PF10273">
    <property type="entry name" value="WGG"/>
    <property type="match status" value="1"/>
</dbReference>
<dbReference type="OrthoDB" id="263560at2759"/>
<dbReference type="InParanoid" id="B7P5A2"/>
<keyword evidence="4" id="KW-0698">rRNA processing</keyword>
<organism>
    <name type="scientific">Ixodes scapularis</name>
    <name type="common">Black-legged tick</name>
    <name type="synonym">Deer tick</name>
    <dbReference type="NCBI Taxonomy" id="6945"/>
    <lineage>
        <taxon>Eukaryota</taxon>
        <taxon>Metazoa</taxon>
        <taxon>Ecdysozoa</taxon>
        <taxon>Arthropoda</taxon>
        <taxon>Chelicerata</taxon>
        <taxon>Arachnida</taxon>
        <taxon>Acari</taxon>
        <taxon>Parasitiformes</taxon>
        <taxon>Ixodida</taxon>
        <taxon>Ixodoidea</taxon>
        <taxon>Ixodidae</taxon>
        <taxon>Ixodinae</taxon>
        <taxon>Ixodes</taxon>
    </lineage>
</organism>
<evidence type="ECO:0000313" key="5">
    <source>
        <dbReference type="EMBL" id="EEC01774.1"/>
    </source>
</evidence>
<reference evidence="6" key="2">
    <citation type="submission" date="2020-05" db="UniProtKB">
        <authorList>
            <consortium name="EnsemblMetazoa"/>
        </authorList>
    </citation>
    <scope>IDENTIFICATION</scope>
    <source>
        <strain evidence="6">wikel</strain>
    </source>
</reference>
<proteinExistence type="inferred from homology"/>
<dbReference type="PANTHER" id="PTHR21250">
    <property type="entry name" value="PRE-RRNA-PROCESSING PROTEIN TSR2 HOMOLOG"/>
    <property type="match status" value="1"/>
</dbReference>
<evidence type="ECO:0000256" key="2">
    <source>
        <dbReference type="ARBA" id="ARBA00006524"/>
    </source>
</evidence>
<dbReference type="Proteomes" id="UP000001555">
    <property type="component" value="Unassembled WGS sequence"/>
</dbReference>
<evidence type="ECO:0000256" key="4">
    <source>
        <dbReference type="ARBA" id="ARBA00022552"/>
    </source>
</evidence>
<dbReference type="PaxDb" id="6945-B7P5A2"/>
<protein>
    <recommendedName>
        <fullName evidence="3">Pre-rRNA-processing protein TSR2 homolog</fullName>
    </recommendedName>
</protein>
<name>B7P5A2_IXOSC</name>
<gene>
    <name evidence="5" type="ORF">IscW_ISCW015775</name>
</gene>
<comment type="function">
    <text evidence="1">May be involved in 20S pre-rRNA processing.</text>
</comment>
<evidence type="ECO:0000256" key="1">
    <source>
        <dbReference type="ARBA" id="ARBA00002210"/>
    </source>
</evidence>
<dbReference type="STRING" id="6945.B7P5A2"/>
<keyword evidence="7" id="KW-1185">Reference proteome</keyword>
<evidence type="ECO:0000313" key="7">
    <source>
        <dbReference type="Proteomes" id="UP000001555"/>
    </source>
</evidence>
<comment type="similarity">
    <text evidence="2">Belongs to the TSR2 family.</text>
</comment>
<dbReference type="GO" id="GO:0006364">
    <property type="term" value="P:rRNA processing"/>
    <property type="evidence" value="ECO:0007669"/>
    <property type="project" value="UniProtKB-KW"/>
</dbReference>
<dbReference type="EnsemblMetazoa" id="ISCW015775-RA">
    <property type="protein sequence ID" value="ISCW015775-PA"/>
    <property type="gene ID" value="ISCW015775"/>
</dbReference>
<evidence type="ECO:0000313" key="6">
    <source>
        <dbReference type="EnsemblMetazoa" id="ISCW015775-PA"/>
    </source>
</evidence>
<dbReference type="AlphaFoldDB" id="B7P5A2"/>
<dbReference type="VEuPathDB" id="VectorBase:ISCP_036108"/>